<keyword evidence="2" id="KW-1185">Reference proteome</keyword>
<accession>A0A9N9KHU8</accession>
<feature type="non-terminal residue" evidence="1">
    <location>
        <position position="78"/>
    </location>
</feature>
<evidence type="ECO:0000313" key="2">
    <source>
        <dbReference type="Proteomes" id="UP000789405"/>
    </source>
</evidence>
<dbReference type="Proteomes" id="UP000789405">
    <property type="component" value="Unassembled WGS sequence"/>
</dbReference>
<name>A0A9N9KHU8_9GLOM</name>
<reference evidence="1" key="1">
    <citation type="submission" date="2021-06" db="EMBL/GenBank/DDBJ databases">
        <authorList>
            <person name="Kallberg Y."/>
            <person name="Tangrot J."/>
            <person name="Rosling A."/>
        </authorList>
    </citation>
    <scope>NUCLEOTIDE SEQUENCE</scope>
    <source>
        <strain evidence="1">MA453B</strain>
    </source>
</reference>
<proteinExistence type="predicted"/>
<dbReference type="AlphaFoldDB" id="A0A9N9KHU8"/>
<protein>
    <submittedName>
        <fullName evidence="1">19724_t:CDS:1</fullName>
    </submittedName>
</protein>
<sequence length="78" mass="9518">LLLVSDLKKIRAIIEKEVSENMIDNKEIDTKNFERFSKEDFENCLKKSFEKNSEQDFEQFKEEYYMNLENTQKKILMK</sequence>
<gene>
    <name evidence="1" type="ORF">DERYTH_LOCUS28054</name>
</gene>
<organism evidence="1 2">
    <name type="scientific">Dentiscutata erythropus</name>
    <dbReference type="NCBI Taxonomy" id="1348616"/>
    <lineage>
        <taxon>Eukaryota</taxon>
        <taxon>Fungi</taxon>
        <taxon>Fungi incertae sedis</taxon>
        <taxon>Mucoromycota</taxon>
        <taxon>Glomeromycotina</taxon>
        <taxon>Glomeromycetes</taxon>
        <taxon>Diversisporales</taxon>
        <taxon>Gigasporaceae</taxon>
        <taxon>Dentiscutata</taxon>
    </lineage>
</organism>
<feature type="non-terminal residue" evidence="1">
    <location>
        <position position="1"/>
    </location>
</feature>
<evidence type="ECO:0000313" key="1">
    <source>
        <dbReference type="EMBL" id="CAG8826318.1"/>
    </source>
</evidence>
<dbReference type="EMBL" id="CAJVPY010067782">
    <property type="protein sequence ID" value="CAG8826318.1"/>
    <property type="molecule type" value="Genomic_DNA"/>
</dbReference>
<comment type="caution">
    <text evidence="1">The sequence shown here is derived from an EMBL/GenBank/DDBJ whole genome shotgun (WGS) entry which is preliminary data.</text>
</comment>